<sequence length="45" mass="5027">MFSFLGLDYGLMCLELGIDGLIRYYAGHLSDEVAQLIDSRCSIVK</sequence>
<reference evidence="2" key="1">
    <citation type="submission" date="2017-11" db="EMBL/GenBank/DDBJ databases">
        <authorList>
            <person name="Blom J."/>
        </authorList>
    </citation>
    <scope>NUCLEOTIDE SEQUENCE [LARGE SCALE GENOMIC DNA]</scope>
</reference>
<protein>
    <submittedName>
        <fullName evidence="1">Uncharacterized protein</fullName>
    </submittedName>
</protein>
<organism evidence="1 2">
    <name type="scientific">Pseudomonas cerasi</name>
    <dbReference type="NCBI Taxonomy" id="1583341"/>
    <lineage>
        <taxon>Bacteria</taxon>
        <taxon>Pseudomonadati</taxon>
        <taxon>Pseudomonadota</taxon>
        <taxon>Gammaproteobacteria</taxon>
        <taxon>Pseudomonadales</taxon>
        <taxon>Pseudomonadaceae</taxon>
        <taxon>Pseudomonas</taxon>
    </lineage>
</organism>
<dbReference type="AlphaFoldDB" id="A0A193SI03"/>
<name>A0A193SI03_9PSED</name>
<accession>A0A193SI03</accession>
<proteinExistence type="predicted"/>
<evidence type="ECO:0000313" key="1">
    <source>
        <dbReference type="EMBL" id="SOS14107.1"/>
    </source>
</evidence>
<evidence type="ECO:0000313" key="2">
    <source>
        <dbReference type="Proteomes" id="UP000239025"/>
    </source>
</evidence>
<gene>
    <name evidence="1" type="ORF">PL963_00114</name>
</gene>
<keyword evidence="2" id="KW-1185">Reference proteome</keyword>
<dbReference type="Proteomes" id="UP000239025">
    <property type="component" value="Chromosome 1"/>
</dbReference>
<dbReference type="EMBL" id="LT963395">
    <property type="protein sequence ID" value="SOS14107.1"/>
    <property type="molecule type" value="Genomic_DNA"/>
</dbReference>